<sequence length="98" mass="11132">MKSRSTFMKKKMMESAWGLFIRLFNPAQRPTFSGSNQRFLCQLQSAFSLGILFPSVIFLITHAKSFAFSAECEDDGERTSCHVVNLLTQTQTFNLISI</sequence>
<keyword evidence="1" id="KW-1133">Transmembrane helix</keyword>
<dbReference type="EMBL" id="BPLQ01007882">
    <property type="protein sequence ID" value="GIY32936.1"/>
    <property type="molecule type" value="Genomic_DNA"/>
</dbReference>
<feature type="transmembrane region" description="Helical" evidence="1">
    <location>
        <begin position="43"/>
        <end position="61"/>
    </location>
</feature>
<dbReference type="AlphaFoldDB" id="A0AAV4SJD1"/>
<dbReference type="Proteomes" id="UP001054837">
    <property type="component" value="Unassembled WGS sequence"/>
</dbReference>
<reference evidence="2 3" key="1">
    <citation type="submission" date="2021-06" db="EMBL/GenBank/DDBJ databases">
        <title>Caerostris darwini draft genome.</title>
        <authorList>
            <person name="Kono N."/>
            <person name="Arakawa K."/>
        </authorList>
    </citation>
    <scope>NUCLEOTIDE SEQUENCE [LARGE SCALE GENOMIC DNA]</scope>
</reference>
<name>A0AAV4SJD1_9ARAC</name>
<keyword evidence="1" id="KW-0472">Membrane</keyword>
<evidence type="ECO:0000313" key="3">
    <source>
        <dbReference type="Proteomes" id="UP001054837"/>
    </source>
</evidence>
<accession>A0AAV4SJD1</accession>
<protein>
    <submittedName>
        <fullName evidence="2">Uncharacterized protein</fullName>
    </submittedName>
</protein>
<proteinExistence type="predicted"/>
<gene>
    <name evidence="2" type="ORF">CDAR_435271</name>
</gene>
<organism evidence="2 3">
    <name type="scientific">Caerostris darwini</name>
    <dbReference type="NCBI Taxonomy" id="1538125"/>
    <lineage>
        <taxon>Eukaryota</taxon>
        <taxon>Metazoa</taxon>
        <taxon>Ecdysozoa</taxon>
        <taxon>Arthropoda</taxon>
        <taxon>Chelicerata</taxon>
        <taxon>Arachnida</taxon>
        <taxon>Araneae</taxon>
        <taxon>Araneomorphae</taxon>
        <taxon>Entelegynae</taxon>
        <taxon>Araneoidea</taxon>
        <taxon>Araneidae</taxon>
        <taxon>Caerostris</taxon>
    </lineage>
</organism>
<keyword evidence="3" id="KW-1185">Reference proteome</keyword>
<evidence type="ECO:0000313" key="2">
    <source>
        <dbReference type="EMBL" id="GIY32936.1"/>
    </source>
</evidence>
<keyword evidence="1" id="KW-0812">Transmembrane</keyword>
<comment type="caution">
    <text evidence="2">The sequence shown here is derived from an EMBL/GenBank/DDBJ whole genome shotgun (WGS) entry which is preliminary data.</text>
</comment>
<evidence type="ECO:0000256" key="1">
    <source>
        <dbReference type="SAM" id="Phobius"/>
    </source>
</evidence>